<dbReference type="Proteomes" id="UP001140949">
    <property type="component" value="Unassembled WGS sequence"/>
</dbReference>
<proteinExistence type="predicted"/>
<gene>
    <name evidence="2" type="ORF">M6B38_130220</name>
    <name evidence="3" type="ORF">M6B38_379825</name>
</gene>
<dbReference type="EMBL" id="JANAVB010021798">
    <property type="protein sequence ID" value="KAJ6824868.1"/>
    <property type="molecule type" value="Genomic_DNA"/>
</dbReference>
<dbReference type="EMBL" id="JANAVB010024709">
    <property type="protein sequence ID" value="KAJ6822021.1"/>
    <property type="molecule type" value="Genomic_DNA"/>
</dbReference>
<accession>A0AAX6G923</accession>
<protein>
    <submittedName>
        <fullName evidence="3">ABC transporter A family member 2</fullName>
    </submittedName>
</protein>
<feature type="transmembrane region" description="Helical" evidence="1">
    <location>
        <begin position="12"/>
        <end position="30"/>
    </location>
</feature>
<keyword evidence="1" id="KW-1133">Transmembrane helix</keyword>
<dbReference type="AlphaFoldDB" id="A0AAX6G923"/>
<organism evidence="3 4">
    <name type="scientific">Iris pallida</name>
    <name type="common">Sweet iris</name>
    <dbReference type="NCBI Taxonomy" id="29817"/>
    <lineage>
        <taxon>Eukaryota</taxon>
        <taxon>Viridiplantae</taxon>
        <taxon>Streptophyta</taxon>
        <taxon>Embryophyta</taxon>
        <taxon>Tracheophyta</taxon>
        <taxon>Spermatophyta</taxon>
        <taxon>Magnoliopsida</taxon>
        <taxon>Liliopsida</taxon>
        <taxon>Asparagales</taxon>
        <taxon>Iridaceae</taxon>
        <taxon>Iridoideae</taxon>
        <taxon>Irideae</taxon>
        <taxon>Iris</taxon>
    </lineage>
</organism>
<evidence type="ECO:0000313" key="3">
    <source>
        <dbReference type="EMBL" id="KAJ6824868.1"/>
    </source>
</evidence>
<evidence type="ECO:0000313" key="2">
    <source>
        <dbReference type="EMBL" id="KAJ6822021.1"/>
    </source>
</evidence>
<evidence type="ECO:0000313" key="4">
    <source>
        <dbReference type="Proteomes" id="UP001140949"/>
    </source>
</evidence>
<keyword evidence="1" id="KW-0472">Membrane</keyword>
<reference evidence="3" key="2">
    <citation type="submission" date="2023-04" db="EMBL/GenBank/DDBJ databases">
        <authorList>
            <person name="Bruccoleri R.E."/>
            <person name="Oakeley E.J."/>
            <person name="Faust A.-M."/>
            <person name="Dessus-Babus S."/>
            <person name="Altorfer M."/>
            <person name="Burckhardt D."/>
            <person name="Oertli M."/>
            <person name="Naumann U."/>
            <person name="Petersen F."/>
            <person name="Wong J."/>
        </authorList>
    </citation>
    <scope>NUCLEOTIDE SEQUENCE</scope>
    <source>
        <strain evidence="3">GSM-AAB239-AS_SAM_17_03QT</strain>
        <tissue evidence="3">Leaf</tissue>
    </source>
</reference>
<feature type="transmembrane region" description="Helical" evidence="1">
    <location>
        <begin position="42"/>
        <end position="63"/>
    </location>
</feature>
<reference evidence="3" key="1">
    <citation type="journal article" date="2023" name="GigaByte">
        <title>Genome assembly of the bearded iris, Iris pallida Lam.</title>
        <authorList>
            <person name="Bruccoleri R.E."/>
            <person name="Oakeley E.J."/>
            <person name="Faust A.M.E."/>
            <person name="Altorfer M."/>
            <person name="Dessus-Babus S."/>
            <person name="Burckhardt D."/>
            <person name="Oertli M."/>
            <person name="Naumann U."/>
            <person name="Petersen F."/>
            <person name="Wong J."/>
        </authorList>
    </citation>
    <scope>NUCLEOTIDE SEQUENCE</scope>
    <source>
        <strain evidence="3">GSM-AAB239-AS_SAM_17_03QT</strain>
    </source>
</reference>
<comment type="caution">
    <text evidence="3">The sequence shown here is derived from an EMBL/GenBank/DDBJ whole genome shotgun (WGS) entry which is preliminary data.</text>
</comment>
<sequence length="97" mass="11038">MISAFISKSSSVMTVEFLIFIIGFMTHARIDNLNGILCSTSFPYYATNLFLLNRMVPTFGLPYSEGQKKIILYSPPAPTFFPNVLIYFMMQLIQLNP</sequence>
<evidence type="ECO:0000256" key="1">
    <source>
        <dbReference type="SAM" id="Phobius"/>
    </source>
</evidence>
<keyword evidence="4" id="KW-1185">Reference proteome</keyword>
<name>A0AAX6G923_IRIPA</name>
<feature type="transmembrane region" description="Helical" evidence="1">
    <location>
        <begin position="70"/>
        <end position="90"/>
    </location>
</feature>
<keyword evidence="1" id="KW-0812">Transmembrane</keyword>